<dbReference type="EMBL" id="JAUYVI010000001">
    <property type="protein sequence ID" value="MDQ7246122.1"/>
    <property type="molecule type" value="Genomic_DNA"/>
</dbReference>
<dbReference type="PROSITE" id="PS51257">
    <property type="entry name" value="PROKAR_LIPOPROTEIN"/>
    <property type="match status" value="1"/>
</dbReference>
<dbReference type="Proteomes" id="UP001230156">
    <property type="component" value="Unassembled WGS sequence"/>
</dbReference>
<proteinExistence type="predicted"/>
<evidence type="ECO:0000313" key="2">
    <source>
        <dbReference type="EMBL" id="MDQ7246122.1"/>
    </source>
</evidence>
<keyword evidence="1" id="KW-0732">Signal</keyword>
<evidence type="ECO:0008006" key="4">
    <source>
        <dbReference type="Google" id="ProtNLM"/>
    </source>
</evidence>
<evidence type="ECO:0000256" key="1">
    <source>
        <dbReference type="SAM" id="SignalP"/>
    </source>
</evidence>
<name>A0ABU0YEI1_9PROT</name>
<sequence>MRRSIAIALATLISACSQSTPSQTATVPAPIARAAEGGPCAAGFVEIAVDKPACGIALESDGSLSFDGRRTPPIIVSYQEGANGRTALPAQQVILFPPSPEKGFRIVQACEAAEANSLCWAVRLLNPRNAALHEIGAGKYGPSHWVRWSPTEHRVALISRNEGAEWLHVVDTASGATTTYPAEAENANWLIDRTSFAWAGDNAFTVKIRTCETCAPAARSFTLP</sequence>
<evidence type="ECO:0000313" key="3">
    <source>
        <dbReference type="Proteomes" id="UP001230156"/>
    </source>
</evidence>
<feature type="chain" id="PRO_5045842551" description="Lipoprotein" evidence="1">
    <location>
        <begin position="25"/>
        <end position="224"/>
    </location>
</feature>
<comment type="caution">
    <text evidence="2">The sequence shown here is derived from an EMBL/GenBank/DDBJ whole genome shotgun (WGS) entry which is preliminary data.</text>
</comment>
<protein>
    <recommendedName>
        <fullName evidence="4">Lipoprotein</fullName>
    </recommendedName>
</protein>
<organism evidence="2 3">
    <name type="scientific">Dongia sedimenti</name>
    <dbReference type="NCBI Taxonomy" id="3064282"/>
    <lineage>
        <taxon>Bacteria</taxon>
        <taxon>Pseudomonadati</taxon>
        <taxon>Pseudomonadota</taxon>
        <taxon>Alphaproteobacteria</taxon>
        <taxon>Rhodospirillales</taxon>
        <taxon>Dongiaceae</taxon>
        <taxon>Dongia</taxon>
    </lineage>
</organism>
<keyword evidence="3" id="KW-1185">Reference proteome</keyword>
<reference evidence="3" key="1">
    <citation type="submission" date="2023-08" db="EMBL/GenBank/DDBJ databases">
        <title>Rhodospirillaceae gen. nov., a novel taxon isolated from the Yangtze River Yuezi River estuary sludge.</title>
        <authorList>
            <person name="Ruan L."/>
        </authorList>
    </citation>
    <scope>NUCLEOTIDE SEQUENCE [LARGE SCALE GENOMIC DNA]</scope>
    <source>
        <strain evidence="3">R-7</strain>
    </source>
</reference>
<feature type="signal peptide" evidence="1">
    <location>
        <begin position="1"/>
        <end position="24"/>
    </location>
</feature>
<accession>A0ABU0YEI1</accession>
<dbReference type="RefSeq" id="WP_379953493.1">
    <property type="nucleotide sequence ID" value="NZ_JAUYVI010000001.1"/>
</dbReference>
<gene>
    <name evidence="2" type="ORF">Q8A70_00525</name>
</gene>